<dbReference type="PIRSF" id="PIRSF000398">
    <property type="entry name" value="M_m6A_EcoRV"/>
    <property type="match status" value="1"/>
</dbReference>
<proteinExistence type="inferred from homology"/>
<keyword evidence="5 7" id="KW-0949">S-adenosyl-L-methionine</keyword>
<dbReference type="PANTHER" id="PTHR30481:SF3">
    <property type="entry name" value="DNA ADENINE METHYLASE"/>
    <property type="match status" value="1"/>
</dbReference>
<name>D3YLF9_GEOSE</name>
<dbReference type="InterPro" id="IPR023095">
    <property type="entry name" value="Ade_MeTrfase_dom_2"/>
</dbReference>
<reference evidence="8" key="1">
    <citation type="journal article" date="2004" name="Mol. Biol.">
        <title>Cloning of the genes for DNA methyltransferases of the SfaNI and Bst19I restriction-modification systems and primary structure analysis of protein products.</title>
        <authorList>
            <person name="Tomilova Y.E."/>
            <person name="Abdurashitov M.A."/>
            <person name="Golikova L.N."/>
            <person name="Netesova N.A."/>
            <person name="Degtyarev S.K."/>
        </authorList>
    </citation>
    <scope>NUCLEOTIDE SEQUENCE</scope>
    <source>
        <strain evidence="8">19I</strain>
    </source>
</reference>
<dbReference type="Pfam" id="PF02086">
    <property type="entry name" value="MethyltransfD12"/>
    <property type="match status" value="1"/>
</dbReference>
<evidence type="ECO:0000256" key="4">
    <source>
        <dbReference type="ARBA" id="ARBA00022679"/>
    </source>
</evidence>
<dbReference type="NCBIfam" id="TIGR00571">
    <property type="entry name" value="dam"/>
    <property type="match status" value="1"/>
</dbReference>
<dbReference type="EMBL" id="GU556968">
    <property type="protein sequence ID" value="ADD23218.1"/>
    <property type="molecule type" value="Genomic_DNA"/>
</dbReference>
<accession>D3YLF9</accession>
<dbReference type="GO" id="GO:0006298">
    <property type="term" value="P:mismatch repair"/>
    <property type="evidence" value="ECO:0007669"/>
    <property type="project" value="TreeGrafter"/>
</dbReference>
<dbReference type="SUPFAM" id="SSF53335">
    <property type="entry name" value="S-adenosyl-L-methionine-dependent methyltransferases"/>
    <property type="match status" value="1"/>
</dbReference>
<evidence type="ECO:0000256" key="1">
    <source>
        <dbReference type="ARBA" id="ARBA00006594"/>
    </source>
</evidence>
<dbReference type="InterPro" id="IPR002052">
    <property type="entry name" value="DNA_methylase_N6_adenine_CS"/>
</dbReference>
<dbReference type="REBASE" id="25634">
    <property type="entry name" value="M1.Bst19I"/>
</dbReference>
<comment type="similarity">
    <text evidence="1 7">Belongs to the N(4)/N(6)-methyltransferase family.</text>
</comment>
<dbReference type="GO" id="GO:0009307">
    <property type="term" value="P:DNA restriction-modification system"/>
    <property type="evidence" value="ECO:0007669"/>
    <property type="project" value="InterPro"/>
</dbReference>
<dbReference type="PRINTS" id="PR00505">
    <property type="entry name" value="D12N6MTFRASE"/>
</dbReference>
<evidence type="ECO:0000313" key="8">
    <source>
        <dbReference type="EMBL" id="ADD23218.1"/>
    </source>
</evidence>
<dbReference type="GO" id="GO:0043565">
    <property type="term" value="F:sequence-specific DNA binding"/>
    <property type="evidence" value="ECO:0007669"/>
    <property type="project" value="TreeGrafter"/>
</dbReference>
<dbReference type="InterPro" id="IPR012263">
    <property type="entry name" value="M_m6A_EcoRV"/>
</dbReference>
<evidence type="ECO:0000256" key="3">
    <source>
        <dbReference type="ARBA" id="ARBA00022603"/>
    </source>
</evidence>
<organism evidence="8">
    <name type="scientific">Geobacillus stearothermophilus</name>
    <name type="common">Bacillus stearothermophilus</name>
    <dbReference type="NCBI Taxonomy" id="1422"/>
    <lineage>
        <taxon>Bacteria</taxon>
        <taxon>Bacillati</taxon>
        <taxon>Bacillota</taxon>
        <taxon>Bacilli</taxon>
        <taxon>Bacillales</taxon>
        <taxon>Anoxybacillaceae</taxon>
        <taxon>Geobacillus</taxon>
    </lineage>
</organism>
<dbReference type="GO" id="GO:0032259">
    <property type="term" value="P:methylation"/>
    <property type="evidence" value="ECO:0007669"/>
    <property type="project" value="UniProtKB-KW"/>
</dbReference>
<dbReference type="Gene3D" id="3.40.50.150">
    <property type="entry name" value="Vaccinia Virus protein VP39"/>
    <property type="match status" value="1"/>
</dbReference>
<protein>
    <recommendedName>
        <fullName evidence="2 7">Site-specific DNA-methyltransferase (adenine-specific)</fullName>
        <ecNumber evidence="2 7">2.1.1.72</ecNumber>
    </recommendedName>
</protein>
<dbReference type="AlphaFoldDB" id="D3YLF9"/>
<reference evidence="8" key="2">
    <citation type="journal article" date="2010" name="Mol. Biol.">
        <title>Recombinant DNA-Methyltransferase M1.Bst19I from Bacillus stearothermophilus 19: Purification, Properties, and Amino Acid Sequence Analysis.</title>
        <authorList>
            <person name="Tomilova J.E."/>
            <person name="Kuznetsov V.V."/>
            <person name="Abdurashitov M.A."/>
            <person name="Netesova N.A."/>
            <person name="Degtyarev S.K."/>
        </authorList>
    </citation>
    <scope>NUCLEOTIDE SEQUENCE</scope>
    <source>
        <strain evidence="8">19I</strain>
    </source>
</reference>
<evidence type="ECO:0000256" key="6">
    <source>
        <dbReference type="ARBA" id="ARBA00047942"/>
    </source>
</evidence>
<dbReference type="PANTHER" id="PTHR30481">
    <property type="entry name" value="DNA ADENINE METHYLASE"/>
    <property type="match status" value="1"/>
</dbReference>
<dbReference type="Gene3D" id="1.10.1020.10">
    <property type="entry name" value="Adenine-specific Methyltransferase, Domain 2"/>
    <property type="match status" value="1"/>
</dbReference>
<sequence length="312" mass="37031">MLKVENKYLKSCFNYTGGKHKLLKQIIPLFPSDINIFVDLFCGGANVAINVEAKGRIYCIDKQEEVISFFNTLKQYSIEEIFRTIEEIIEKFGLSNTFKYGYEFYECESSTGLSNYNKEKYKALRDFYNNNKKQNKNNPYFDLIFYVLTVYGFNNQIRFNKKGNYNIPVGKRDFNENIQNNLYQFIQVVQQNDFIFQCRDFRDMDINLTEGDFLYADPPYLISTATYNEQNGWTINDEKDLLELLNSLEAKGVKFALSNVIEHKGEENTILKDWINKHKRYNVHYLDYNYNNSNYQFKHKKSKTLEVLITNY</sequence>
<dbReference type="PROSITE" id="PS00092">
    <property type="entry name" value="N6_MTASE"/>
    <property type="match status" value="1"/>
</dbReference>
<comment type="catalytic activity">
    <reaction evidence="6 7">
        <text>a 2'-deoxyadenosine in DNA + S-adenosyl-L-methionine = an N(6)-methyl-2'-deoxyadenosine in DNA + S-adenosyl-L-homocysteine + H(+)</text>
        <dbReference type="Rhea" id="RHEA:15197"/>
        <dbReference type="Rhea" id="RHEA-COMP:12418"/>
        <dbReference type="Rhea" id="RHEA-COMP:12419"/>
        <dbReference type="ChEBI" id="CHEBI:15378"/>
        <dbReference type="ChEBI" id="CHEBI:57856"/>
        <dbReference type="ChEBI" id="CHEBI:59789"/>
        <dbReference type="ChEBI" id="CHEBI:90615"/>
        <dbReference type="ChEBI" id="CHEBI:90616"/>
        <dbReference type="EC" id="2.1.1.72"/>
    </reaction>
</comment>
<dbReference type="GO" id="GO:1904047">
    <property type="term" value="F:S-adenosyl-L-methionine binding"/>
    <property type="evidence" value="ECO:0007669"/>
    <property type="project" value="TreeGrafter"/>
</dbReference>
<evidence type="ECO:0000256" key="7">
    <source>
        <dbReference type="RuleBase" id="RU361257"/>
    </source>
</evidence>
<dbReference type="GO" id="GO:0009007">
    <property type="term" value="F:site-specific DNA-methyltransferase (adenine-specific) activity"/>
    <property type="evidence" value="ECO:0007669"/>
    <property type="project" value="UniProtKB-UniRule"/>
</dbReference>
<keyword evidence="4 7" id="KW-0808">Transferase</keyword>
<dbReference type="InterPro" id="IPR029063">
    <property type="entry name" value="SAM-dependent_MTases_sf"/>
</dbReference>
<reference evidence="8" key="3">
    <citation type="submission" date="2010-01" db="EMBL/GenBank/DDBJ databases">
        <authorList>
            <person name="Tomilova Y.E."/>
            <person name="Abdurashitov M.A."/>
            <person name="Golikova L.N."/>
            <person name="Netesova N.A."/>
            <person name="Degtyarev S.K."/>
        </authorList>
    </citation>
    <scope>NUCLEOTIDE SEQUENCE</scope>
    <source>
        <strain evidence="8">19I</strain>
    </source>
</reference>
<dbReference type="EC" id="2.1.1.72" evidence="2 7"/>
<evidence type="ECO:0000256" key="2">
    <source>
        <dbReference type="ARBA" id="ARBA00011900"/>
    </source>
</evidence>
<keyword evidence="3 7" id="KW-0489">Methyltransferase</keyword>
<dbReference type="InterPro" id="IPR012327">
    <property type="entry name" value="MeTrfase_D12"/>
</dbReference>
<evidence type="ECO:0000256" key="5">
    <source>
        <dbReference type="ARBA" id="ARBA00022691"/>
    </source>
</evidence>